<organism evidence="1 2">
    <name type="scientific">Hibiscus sabdariffa</name>
    <name type="common">roselle</name>
    <dbReference type="NCBI Taxonomy" id="183260"/>
    <lineage>
        <taxon>Eukaryota</taxon>
        <taxon>Viridiplantae</taxon>
        <taxon>Streptophyta</taxon>
        <taxon>Embryophyta</taxon>
        <taxon>Tracheophyta</taxon>
        <taxon>Spermatophyta</taxon>
        <taxon>Magnoliopsida</taxon>
        <taxon>eudicotyledons</taxon>
        <taxon>Gunneridae</taxon>
        <taxon>Pentapetalae</taxon>
        <taxon>rosids</taxon>
        <taxon>malvids</taxon>
        <taxon>Malvales</taxon>
        <taxon>Malvaceae</taxon>
        <taxon>Malvoideae</taxon>
        <taxon>Hibiscus</taxon>
    </lineage>
</organism>
<dbReference type="Proteomes" id="UP001396334">
    <property type="component" value="Unassembled WGS sequence"/>
</dbReference>
<keyword evidence="2" id="KW-1185">Reference proteome</keyword>
<comment type="caution">
    <text evidence="1">The sequence shown here is derived from an EMBL/GenBank/DDBJ whole genome shotgun (WGS) entry which is preliminary data.</text>
</comment>
<evidence type="ECO:0000313" key="1">
    <source>
        <dbReference type="EMBL" id="KAK9028051.1"/>
    </source>
</evidence>
<protein>
    <submittedName>
        <fullName evidence="1">Uncharacterized protein</fullName>
    </submittedName>
</protein>
<reference evidence="1 2" key="1">
    <citation type="journal article" date="2024" name="G3 (Bethesda)">
        <title>Genome assembly of Hibiscus sabdariffa L. provides insights into metabolisms of medicinal natural products.</title>
        <authorList>
            <person name="Kim T."/>
        </authorList>
    </citation>
    <scope>NUCLEOTIDE SEQUENCE [LARGE SCALE GENOMIC DNA]</scope>
    <source>
        <strain evidence="1">TK-2024</strain>
        <tissue evidence="1">Old leaves</tissue>
    </source>
</reference>
<proteinExistence type="predicted"/>
<name>A0ABR2SS17_9ROSI</name>
<evidence type="ECO:0000313" key="2">
    <source>
        <dbReference type="Proteomes" id="UP001396334"/>
    </source>
</evidence>
<gene>
    <name evidence="1" type="ORF">V6N11_067866</name>
</gene>
<accession>A0ABR2SS17</accession>
<dbReference type="EMBL" id="JBBPBN010000012">
    <property type="protein sequence ID" value="KAK9028051.1"/>
    <property type="molecule type" value="Genomic_DNA"/>
</dbReference>
<sequence length="133" mass="15392">MGSSLRVQKHATPFRYLATWQVDPSFREMLNTTWKPEDHIATNLANFTIAAIKWNRKTFGIIRRKKVCLLAQIQGIENTVEFSNNDHLFELEQELKWELETVLAQEKIFGFRGPAVSGLKMVIVTYDIIIVLL</sequence>